<evidence type="ECO:0000256" key="15">
    <source>
        <dbReference type="SAM" id="MobiDB-lite"/>
    </source>
</evidence>
<feature type="compositionally biased region" description="Low complexity" evidence="15">
    <location>
        <begin position="430"/>
        <end position="446"/>
    </location>
</feature>
<evidence type="ECO:0000256" key="8">
    <source>
        <dbReference type="ARBA" id="ARBA00022837"/>
    </source>
</evidence>
<evidence type="ECO:0000256" key="10">
    <source>
        <dbReference type="ARBA" id="ARBA00022989"/>
    </source>
</evidence>
<keyword evidence="6" id="KW-0479">Metal-binding</keyword>
<feature type="domain" description="Fungal lipase-type" evidence="16">
    <location>
        <begin position="692"/>
        <end position="794"/>
    </location>
</feature>
<dbReference type="Pfam" id="PF01764">
    <property type="entry name" value="Lipase_3"/>
    <property type="match status" value="1"/>
</dbReference>
<evidence type="ECO:0000259" key="16">
    <source>
        <dbReference type="Pfam" id="PF01764"/>
    </source>
</evidence>
<gene>
    <name evidence="17" type="ORF">MFLAVUS_009417</name>
</gene>
<evidence type="ECO:0000256" key="5">
    <source>
        <dbReference type="ARBA" id="ARBA00022692"/>
    </source>
</evidence>
<evidence type="ECO:0000256" key="6">
    <source>
        <dbReference type="ARBA" id="ARBA00022723"/>
    </source>
</evidence>
<comment type="caution">
    <text evidence="17">The sequence shown here is derived from an EMBL/GenBank/DDBJ whole genome shotgun (WGS) entry which is preliminary data.</text>
</comment>
<keyword evidence="7" id="KW-0378">Hydrolase</keyword>
<accession>A0ABP9Z9T9</accession>
<keyword evidence="4" id="KW-0597">Phosphoprotein</keyword>
<feature type="region of interest" description="Disordered" evidence="15">
    <location>
        <begin position="426"/>
        <end position="490"/>
    </location>
</feature>
<dbReference type="Gene3D" id="3.40.50.1820">
    <property type="entry name" value="alpha/beta hydrolase"/>
    <property type="match status" value="1"/>
</dbReference>
<protein>
    <recommendedName>
        <fullName evidence="14">sn-1-specific diacylglycerol lipase</fullName>
        <ecNumber evidence="14">3.1.1.116</ecNumber>
    </recommendedName>
</protein>
<evidence type="ECO:0000313" key="18">
    <source>
        <dbReference type="Proteomes" id="UP001473302"/>
    </source>
</evidence>
<sequence>MVVSTQQLTAYPTNLYNESPTLLPENVASFITAIALAARLSLRCSALLIEALLESVKHSTSFSFGISRQALINALSTAKKLHQLTAPSLSLAVTSSSSPSDTLDYERSGFLQVLDKYTNLGIYVVHHSFTLVELFTLSGIQFTSQTIKSGLMAAEESVSIIDGIFGSNETSRAIASIITLVHRELMRDPDFALTKIGKVAVLSGLTKAMTAFAVLQNVTHKRTMKNMKIKVLWKGLVVEEDTQQALIQFQSTKTDEQPEHPDIINELEEILAHTEDTDDTNSLISLASSSSNLNQNSIDLALDNFGNPYSMYEITKTTNRTTTTTTRIRPIDIYGHEQPGSKQIVEKTNEEEQESFMAVIDQCPEEDRDMNDPSASFDQVIEPKKKMSTGFKIMLSSVSKKLSRKKMERQTKYGIITKDNTEEIIEGPITTMTSTSTTLQSSYSSSSHRDEKSFSPSSSQPAVPYSSEKALPLIPFSEDTEADPKSKRRMSWSELKLKTLSKKKSVSNLFQKGTEVLSQQNRKKPPPPPVPTSPYLHKSNSISSLASLSRTSKTTTYHTTPSNSATSRSLLRSPSVPAKLHQKQKLPLDSEPNLKNFPRKHIVTNIAHFIRYASAAYGESFMRILGIGDIPSVLPNSHHPNHHAFAHHTGVSIEDILLSSYTDNTILSSVNHSKLHALVHYVTVDHNAKAIVLTCRGTLGLSDVLTDLTCDYKEFTLPTDQLAHAHNPDKKNQPRHYVAHGGMLEAAQLLATQKGKVFEAIKKGLAAHLNYGLVLCGHSLGAGVASLLSVLWSEERVHYLSRHLEDDDSKLSSFEASSIRRESCPFVTSELSGLPSGRPIHCYTYGSPCVMSLALSEYCGTGLVTSTVHAFDIVTSLSLGLLKDFKNVAVSLHEDSHVTDEIMNRVIGKYHKATEEEEHDQWFWALIKTMRADMRAEKLFPPSTVYLIESVPQLAQHSMEESSSSATTKHKRAHMVQLSRCDDVQARFSEIVFSRTMFMDHSPNMYEKAIKQLNKGLFGKY</sequence>
<dbReference type="PANTHER" id="PTHR45792:SF7">
    <property type="entry name" value="PUTATIVE (AFU_ORTHOLOGUE AFUA_6G02710)-RELATED"/>
    <property type="match status" value="1"/>
</dbReference>
<dbReference type="EC" id="3.1.1.116" evidence="14"/>
<evidence type="ECO:0000256" key="9">
    <source>
        <dbReference type="ARBA" id="ARBA00022963"/>
    </source>
</evidence>
<dbReference type="SUPFAM" id="SSF53474">
    <property type="entry name" value="alpha/beta-Hydrolases"/>
    <property type="match status" value="1"/>
</dbReference>
<comment type="catalytic activity">
    <reaction evidence="13">
        <text>a 1,2-diacyl-sn-glycerol + H2O = a 2-acylglycerol + a fatty acid + H(+)</text>
        <dbReference type="Rhea" id="RHEA:33275"/>
        <dbReference type="ChEBI" id="CHEBI:15377"/>
        <dbReference type="ChEBI" id="CHEBI:15378"/>
        <dbReference type="ChEBI" id="CHEBI:17389"/>
        <dbReference type="ChEBI" id="CHEBI:17815"/>
        <dbReference type="ChEBI" id="CHEBI:28868"/>
        <dbReference type="EC" id="3.1.1.116"/>
    </reaction>
    <physiologicalReaction direction="left-to-right" evidence="13">
        <dbReference type="Rhea" id="RHEA:33276"/>
    </physiologicalReaction>
</comment>
<evidence type="ECO:0000256" key="13">
    <source>
        <dbReference type="ARBA" id="ARBA00024531"/>
    </source>
</evidence>
<comment type="subcellular location">
    <subcellularLocation>
        <location evidence="2">Cell membrane</location>
        <topology evidence="2">Multi-pass membrane protein</topology>
    </subcellularLocation>
</comment>
<dbReference type="Proteomes" id="UP001473302">
    <property type="component" value="Unassembled WGS sequence"/>
</dbReference>
<keyword evidence="11" id="KW-0443">Lipid metabolism</keyword>
<comment type="cofactor">
    <cofactor evidence="1">
        <name>Ca(2+)</name>
        <dbReference type="ChEBI" id="CHEBI:29108"/>
    </cofactor>
</comment>
<feature type="region of interest" description="Disordered" evidence="15">
    <location>
        <begin position="515"/>
        <end position="592"/>
    </location>
</feature>
<evidence type="ECO:0000256" key="3">
    <source>
        <dbReference type="ARBA" id="ARBA00022475"/>
    </source>
</evidence>
<keyword evidence="12" id="KW-0472">Membrane</keyword>
<keyword evidence="3" id="KW-1003">Cell membrane</keyword>
<evidence type="ECO:0000256" key="2">
    <source>
        <dbReference type="ARBA" id="ARBA00004651"/>
    </source>
</evidence>
<feature type="compositionally biased region" description="Low complexity" evidence="15">
    <location>
        <begin position="539"/>
        <end position="566"/>
    </location>
</feature>
<organism evidence="17 18">
    <name type="scientific">Mucor flavus</name>
    <dbReference type="NCBI Taxonomy" id="439312"/>
    <lineage>
        <taxon>Eukaryota</taxon>
        <taxon>Fungi</taxon>
        <taxon>Fungi incertae sedis</taxon>
        <taxon>Mucoromycota</taxon>
        <taxon>Mucoromycotina</taxon>
        <taxon>Mucoromycetes</taxon>
        <taxon>Mucorales</taxon>
        <taxon>Mucorineae</taxon>
        <taxon>Mucoraceae</taxon>
        <taxon>Mucor</taxon>
    </lineage>
</organism>
<evidence type="ECO:0000256" key="14">
    <source>
        <dbReference type="ARBA" id="ARBA00026104"/>
    </source>
</evidence>
<dbReference type="CDD" id="cd00519">
    <property type="entry name" value="Lipase_3"/>
    <property type="match status" value="1"/>
</dbReference>
<evidence type="ECO:0000256" key="4">
    <source>
        <dbReference type="ARBA" id="ARBA00022553"/>
    </source>
</evidence>
<dbReference type="InterPro" id="IPR002921">
    <property type="entry name" value="Fungal_lipase-type"/>
</dbReference>
<evidence type="ECO:0000256" key="11">
    <source>
        <dbReference type="ARBA" id="ARBA00023098"/>
    </source>
</evidence>
<keyword evidence="10" id="KW-1133">Transmembrane helix</keyword>
<keyword evidence="9" id="KW-0442">Lipid degradation</keyword>
<evidence type="ECO:0000256" key="1">
    <source>
        <dbReference type="ARBA" id="ARBA00001913"/>
    </source>
</evidence>
<keyword evidence="5" id="KW-0812">Transmembrane</keyword>
<evidence type="ECO:0000256" key="7">
    <source>
        <dbReference type="ARBA" id="ARBA00022801"/>
    </source>
</evidence>
<name>A0ABP9Z9T9_9FUNG</name>
<dbReference type="EMBL" id="BAABUK010000028">
    <property type="protein sequence ID" value="GAA5815898.1"/>
    <property type="molecule type" value="Genomic_DNA"/>
</dbReference>
<proteinExistence type="predicted"/>
<evidence type="ECO:0000313" key="17">
    <source>
        <dbReference type="EMBL" id="GAA5815898.1"/>
    </source>
</evidence>
<keyword evidence="18" id="KW-1185">Reference proteome</keyword>
<dbReference type="PANTHER" id="PTHR45792">
    <property type="entry name" value="DIACYLGLYCEROL LIPASE HOMOLOG-RELATED"/>
    <property type="match status" value="1"/>
</dbReference>
<dbReference type="InterPro" id="IPR029058">
    <property type="entry name" value="AB_hydrolase_fold"/>
</dbReference>
<reference evidence="17 18" key="1">
    <citation type="submission" date="2024-04" db="EMBL/GenBank/DDBJ databases">
        <title>genome sequences of Mucor flavus KT1a and Helicostylum pulchrum KT1b strains isolated from the surface of a dry-aged beef.</title>
        <authorList>
            <person name="Toyotome T."/>
            <person name="Hosono M."/>
            <person name="Torimaru M."/>
            <person name="Fukuda K."/>
            <person name="Mikami N."/>
        </authorList>
    </citation>
    <scope>NUCLEOTIDE SEQUENCE [LARGE SCALE GENOMIC DNA]</scope>
    <source>
        <strain evidence="17 18">KT1a</strain>
    </source>
</reference>
<dbReference type="InterPro" id="IPR052214">
    <property type="entry name" value="DAG_Lipase-Related"/>
</dbReference>
<keyword evidence="8" id="KW-0106">Calcium</keyword>
<evidence type="ECO:0000256" key="12">
    <source>
        <dbReference type="ARBA" id="ARBA00023136"/>
    </source>
</evidence>